<dbReference type="GO" id="GO:0072659">
    <property type="term" value="P:protein localization to plasma membrane"/>
    <property type="evidence" value="ECO:0007669"/>
    <property type="project" value="TreeGrafter"/>
</dbReference>
<keyword evidence="4 8" id="KW-0337">GPI-anchor biosynthesis</keyword>
<feature type="transmembrane region" description="Helical" evidence="8">
    <location>
        <begin position="495"/>
        <end position="515"/>
    </location>
</feature>
<reference evidence="11" key="2">
    <citation type="submission" date="2015-01" db="EMBL/GenBank/DDBJ databases">
        <title>Evolutionary Origins and Diversification of the Mycorrhizal Mutualists.</title>
        <authorList>
            <consortium name="DOE Joint Genome Institute"/>
            <consortium name="Mycorrhizal Genomics Consortium"/>
            <person name="Kohler A."/>
            <person name="Kuo A."/>
            <person name="Nagy L.G."/>
            <person name="Floudas D."/>
            <person name="Copeland A."/>
            <person name="Barry K.W."/>
            <person name="Cichocki N."/>
            <person name="Veneault-Fourrey C."/>
            <person name="LaButti K."/>
            <person name="Lindquist E.A."/>
            <person name="Lipzen A."/>
            <person name="Lundell T."/>
            <person name="Morin E."/>
            <person name="Murat C."/>
            <person name="Riley R."/>
            <person name="Ohm R."/>
            <person name="Sun H."/>
            <person name="Tunlid A."/>
            <person name="Henrissat B."/>
            <person name="Grigoriev I.V."/>
            <person name="Hibbett D.S."/>
            <person name="Martin F."/>
        </authorList>
    </citation>
    <scope>NUCLEOTIDE SEQUENCE [LARGE SCALE GENOMIC DNA]</scope>
    <source>
        <strain evidence="11">F 1598</strain>
    </source>
</reference>
<dbReference type="GO" id="GO:0032216">
    <property type="term" value="F:glucosaminyl-phosphatidylinositol O-acyltransferase activity"/>
    <property type="evidence" value="ECO:0007669"/>
    <property type="project" value="TreeGrafter"/>
</dbReference>
<protein>
    <recommendedName>
        <fullName evidence="8">GPI-anchored wall transfer protein</fullName>
        <ecNumber evidence="8">2.3.-.-</ecNumber>
    </recommendedName>
</protein>
<feature type="region of interest" description="Disordered" evidence="9">
    <location>
        <begin position="349"/>
        <end position="384"/>
    </location>
</feature>
<evidence type="ECO:0000256" key="7">
    <source>
        <dbReference type="ARBA" id="ARBA00023136"/>
    </source>
</evidence>
<evidence type="ECO:0000256" key="8">
    <source>
        <dbReference type="RuleBase" id="RU280819"/>
    </source>
</evidence>
<keyword evidence="8" id="KW-0012">Acyltransferase</keyword>
<feature type="transmembrane region" description="Helical" evidence="8">
    <location>
        <begin position="311"/>
        <end position="332"/>
    </location>
</feature>
<feature type="transmembrane region" description="Helical" evidence="8">
    <location>
        <begin position="424"/>
        <end position="447"/>
    </location>
</feature>
<feature type="transmembrane region" description="Helical" evidence="8">
    <location>
        <begin position="140"/>
        <end position="160"/>
    </location>
</feature>
<gene>
    <name evidence="10" type="ORF">PILCRDRAFT_820061</name>
</gene>
<dbReference type="GO" id="GO:0005789">
    <property type="term" value="C:endoplasmic reticulum membrane"/>
    <property type="evidence" value="ECO:0007669"/>
    <property type="project" value="UniProtKB-SubCell"/>
</dbReference>
<dbReference type="HOGENOM" id="CLU_020802_1_0_1"/>
<feature type="transmembrane region" description="Helical" evidence="8">
    <location>
        <begin position="521"/>
        <end position="540"/>
    </location>
</feature>
<dbReference type="PANTHER" id="PTHR20661:SF0">
    <property type="entry name" value="PHOSPHATIDYLINOSITOL-GLYCAN BIOSYNTHESIS CLASS W PROTEIN"/>
    <property type="match status" value="1"/>
</dbReference>
<sequence length="548" mass="60125">MDDYKSSKEAFVSGMTGSSVSHINMISMVALSSIALYSALQSRLPPSKSVHFRTEWPILILPLLLSMTLFANSPWLLVLILLFPTSLLLLIPSRELGTPLPSNADRVSRPSSPKHTKQATSPGRSAKASLIAPLPALTTYRAHMILMTILSILAVDFPVFPRSLAKCETYGVSLMDLGVGSFVFSHGVVSAIPLIKDPSHLTAPLKSKLVTAIQKTLPIVFLGLVRVLLVKGTEYPEHASEYGTHWNFFITFALLPSLEILLHPFITNIPISLLGSLVAVIHQIALSFFELEQYVLISSRTNLISANKEGIVSLTGYLAIHLLGLSTGTILLPPTPSYFRRRQRAPLPQKNANVDTDTDNDSDSDDVNHKVFPKSQGKTGPQRQNDKTAIELCSYAVVWWVLMGLSQALGIGKGVSRRMVNLPYILWVAAFNTTFIFGYLFLDIFFFPSSSKTVYSSISNPEVSPDNSSILRDQHSPPLTGNPPALLEAINRNGLVLFILANIATGLINLSIPTMYISDPLAMLILSGYACGICAVAWNFRDRRIWQL</sequence>
<dbReference type="PANTHER" id="PTHR20661">
    <property type="entry name" value="PHOSPHATIDYLINOSITOL-GLYCAN BIOSYNTHESIS CLASS W PROTEIN"/>
    <property type="match status" value="1"/>
</dbReference>
<evidence type="ECO:0000256" key="6">
    <source>
        <dbReference type="ARBA" id="ARBA00022989"/>
    </source>
</evidence>
<feature type="transmembrane region" description="Helical" evidence="8">
    <location>
        <begin position="172"/>
        <end position="195"/>
    </location>
</feature>
<dbReference type="STRING" id="765440.A0A0C3FEC4"/>
<keyword evidence="7 8" id="KW-0472">Membrane</keyword>
<keyword evidence="5 8" id="KW-0812">Transmembrane</keyword>
<dbReference type="EMBL" id="KN832993">
    <property type="protein sequence ID" value="KIM82775.1"/>
    <property type="molecule type" value="Genomic_DNA"/>
</dbReference>
<dbReference type="OrthoDB" id="15270at2759"/>
<evidence type="ECO:0000313" key="10">
    <source>
        <dbReference type="EMBL" id="KIM82775.1"/>
    </source>
</evidence>
<organism evidence="10 11">
    <name type="scientific">Piloderma croceum (strain F 1598)</name>
    <dbReference type="NCBI Taxonomy" id="765440"/>
    <lineage>
        <taxon>Eukaryota</taxon>
        <taxon>Fungi</taxon>
        <taxon>Dikarya</taxon>
        <taxon>Basidiomycota</taxon>
        <taxon>Agaricomycotina</taxon>
        <taxon>Agaricomycetes</taxon>
        <taxon>Agaricomycetidae</taxon>
        <taxon>Atheliales</taxon>
        <taxon>Atheliaceae</taxon>
        <taxon>Piloderma</taxon>
    </lineage>
</organism>
<evidence type="ECO:0000256" key="3">
    <source>
        <dbReference type="ARBA" id="ARBA00007559"/>
    </source>
</evidence>
<dbReference type="InParanoid" id="A0A0C3FEC4"/>
<evidence type="ECO:0000256" key="5">
    <source>
        <dbReference type="ARBA" id="ARBA00022692"/>
    </source>
</evidence>
<evidence type="ECO:0000256" key="2">
    <source>
        <dbReference type="ARBA" id="ARBA00004687"/>
    </source>
</evidence>
<evidence type="ECO:0000256" key="1">
    <source>
        <dbReference type="ARBA" id="ARBA00004141"/>
    </source>
</evidence>
<comment type="pathway">
    <text evidence="2 8">Glycolipid biosynthesis; glycosylphosphatidylinositol-anchor biosynthesis.</text>
</comment>
<comment type="function">
    <text evidence="8">A acetyltransferase, which acetylates the inositol ring of phosphatidylinositol during biosynthesis of GPI-anchor.</text>
</comment>
<accession>A0A0C3FEC4</accession>
<dbReference type="FunCoup" id="A0A0C3FEC4">
    <property type="interactions" value="103"/>
</dbReference>
<comment type="similarity">
    <text evidence="3 8">Belongs to the PIGW family.</text>
</comment>
<feature type="transmembrane region" description="Helical" evidence="8">
    <location>
        <begin position="392"/>
        <end position="412"/>
    </location>
</feature>
<dbReference type="UniPathway" id="UPA00196"/>
<feature type="transmembrane region" description="Helical" evidence="8">
    <location>
        <begin position="20"/>
        <end position="40"/>
    </location>
</feature>
<dbReference type="EC" id="2.3.-.-" evidence="8"/>
<evidence type="ECO:0000256" key="9">
    <source>
        <dbReference type="SAM" id="MobiDB-lite"/>
    </source>
</evidence>
<dbReference type="GO" id="GO:0006506">
    <property type="term" value="P:GPI anchor biosynthetic process"/>
    <property type="evidence" value="ECO:0007669"/>
    <property type="project" value="UniProtKB-UniPathway"/>
</dbReference>
<evidence type="ECO:0000256" key="4">
    <source>
        <dbReference type="ARBA" id="ARBA00022502"/>
    </source>
</evidence>
<evidence type="ECO:0000313" key="11">
    <source>
        <dbReference type="Proteomes" id="UP000054166"/>
    </source>
</evidence>
<comment type="subcellular location">
    <subcellularLocation>
        <location evidence="8">Endoplasmic reticulum membrane</location>
        <topology evidence="8">Multi-pass membrane protein</topology>
    </subcellularLocation>
    <subcellularLocation>
        <location evidence="1">Membrane</location>
        <topology evidence="1">Multi-pass membrane protein</topology>
    </subcellularLocation>
</comment>
<feature type="transmembrane region" description="Helical" evidence="8">
    <location>
        <begin position="61"/>
        <end position="91"/>
    </location>
</feature>
<name>A0A0C3FEC4_PILCF</name>
<keyword evidence="8" id="KW-0256">Endoplasmic reticulum</keyword>
<dbReference type="PIRSF" id="PIRSF017321">
    <property type="entry name" value="GWT1"/>
    <property type="match status" value="1"/>
</dbReference>
<dbReference type="Proteomes" id="UP000054166">
    <property type="component" value="Unassembled WGS sequence"/>
</dbReference>
<keyword evidence="11" id="KW-1185">Reference proteome</keyword>
<dbReference type="AlphaFoldDB" id="A0A0C3FEC4"/>
<dbReference type="InterPro" id="IPR009447">
    <property type="entry name" value="PIGW/GWT1"/>
</dbReference>
<dbReference type="Pfam" id="PF06423">
    <property type="entry name" value="GWT1"/>
    <property type="match status" value="1"/>
</dbReference>
<feature type="compositionally biased region" description="Acidic residues" evidence="9">
    <location>
        <begin position="356"/>
        <end position="365"/>
    </location>
</feature>
<feature type="region of interest" description="Disordered" evidence="9">
    <location>
        <begin position="101"/>
        <end position="126"/>
    </location>
</feature>
<keyword evidence="8" id="KW-0808">Transferase</keyword>
<feature type="transmembrane region" description="Helical" evidence="8">
    <location>
        <begin position="246"/>
        <end position="266"/>
    </location>
</feature>
<proteinExistence type="inferred from homology"/>
<keyword evidence="6 8" id="KW-1133">Transmembrane helix</keyword>
<reference evidence="10 11" key="1">
    <citation type="submission" date="2014-04" db="EMBL/GenBank/DDBJ databases">
        <authorList>
            <consortium name="DOE Joint Genome Institute"/>
            <person name="Kuo A."/>
            <person name="Tarkka M."/>
            <person name="Buscot F."/>
            <person name="Kohler A."/>
            <person name="Nagy L.G."/>
            <person name="Floudas D."/>
            <person name="Copeland A."/>
            <person name="Barry K.W."/>
            <person name="Cichocki N."/>
            <person name="Veneault-Fourrey C."/>
            <person name="LaButti K."/>
            <person name="Lindquist E.A."/>
            <person name="Lipzen A."/>
            <person name="Lundell T."/>
            <person name="Morin E."/>
            <person name="Murat C."/>
            <person name="Sun H."/>
            <person name="Tunlid A."/>
            <person name="Henrissat B."/>
            <person name="Grigoriev I.V."/>
            <person name="Hibbett D.S."/>
            <person name="Martin F."/>
            <person name="Nordberg H.P."/>
            <person name="Cantor M.N."/>
            <person name="Hua S.X."/>
        </authorList>
    </citation>
    <scope>NUCLEOTIDE SEQUENCE [LARGE SCALE GENOMIC DNA]</scope>
    <source>
        <strain evidence="10 11">F 1598</strain>
    </source>
</reference>